<gene>
    <name evidence="1" type="ORF">KPL71_009046</name>
</gene>
<evidence type="ECO:0000313" key="1">
    <source>
        <dbReference type="EMBL" id="KAH9782758.1"/>
    </source>
</evidence>
<comment type="caution">
    <text evidence="1">The sequence shown here is derived from an EMBL/GenBank/DDBJ whole genome shotgun (WGS) entry which is preliminary data.</text>
</comment>
<reference evidence="2" key="1">
    <citation type="journal article" date="2023" name="Hortic. Res.">
        <title>A chromosome-level phased genome enabling allele-level studies in sweet orange: a case study on citrus Huanglongbing tolerance.</title>
        <authorList>
            <person name="Wu B."/>
            <person name="Yu Q."/>
            <person name="Deng Z."/>
            <person name="Duan Y."/>
            <person name="Luo F."/>
            <person name="Gmitter F. Jr."/>
        </authorList>
    </citation>
    <scope>NUCLEOTIDE SEQUENCE [LARGE SCALE GENOMIC DNA]</scope>
    <source>
        <strain evidence="2">cv. Valencia</strain>
    </source>
</reference>
<proteinExistence type="predicted"/>
<dbReference type="EMBL" id="CM039172">
    <property type="protein sequence ID" value="KAH9782758.1"/>
    <property type="molecule type" value="Genomic_DNA"/>
</dbReference>
<accession>A0ACB8MBA0</accession>
<protein>
    <submittedName>
        <fullName evidence="1">MDIS1-interacting receptor like kinase 2</fullName>
    </submittedName>
</protein>
<organism evidence="1 2">
    <name type="scientific">Citrus sinensis</name>
    <name type="common">Sweet orange</name>
    <name type="synonym">Citrus aurantium var. sinensis</name>
    <dbReference type="NCBI Taxonomy" id="2711"/>
    <lineage>
        <taxon>Eukaryota</taxon>
        <taxon>Viridiplantae</taxon>
        <taxon>Streptophyta</taxon>
        <taxon>Embryophyta</taxon>
        <taxon>Tracheophyta</taxon>
        <taxon>Spermatophyta</taxon>
        <taxon>Magnoliopsida</taxon>
        <taxon>eudicotyledons</taxon>
        <taxon>Gunneridae</taxon>
        <taxon>Pentapetalae</taxon>
        <taxon>rosids</taxon>
        <taxon>malvids</taxon>
        <taxon>Sapindales</taxon>
        <taxon>Rutaceae</taxon>
        <taxon>Aurantioideae</taxon>
        <taxon>Citrus</taxon>
    </lineage>
</organism>
<sequence>MLQLLISSFHKPPPRADLGHLADLVVYHTHLLKEEDDDDNDVVCACVRNVPSESNEEADALLKWKASLQIHNRSLLSSWIKDTSNVSSKISPCAWSGISCNDAGRVIKISLPGVGLKGKLHDFSFSSFPHLAYLDLSRSGLFGTIPPQISNLTNLSNLYLTSNQLSGNIPPEVGLLSHLKFLYVDSNQLDGSIPPEVGQLSSLVELFLFSNNLNGSVPPLGNLTHISLLYIRENSFSGFIPPDIGNLKSMSILDLSSNQFSGPIPVSFGNLTNLKNLDLLYNNLSGSIPPSLDNPVLTMLGLDFNHFTSYLPHNICRGGALQYFGVSENHFQGTIPKSLRNCTSLIRVRLNGNNLTGNISEALGIYPNLTFIDLSRNNFYGEISSNWGKCPKLGTLNVSMNNITGGIPREIGNMSQLQALDLSLNHIVGEIPKELGKLNSLTKLILRGNQLTGRLPTEIGSLVELEYLDFSANRFNNSVPEILGNLLKLHYLGLSNNQFVQELPKELEKLVQLSELDASHNLFGGEIPFQICSLKSLEKLNLSHNNLFGSIPNCFEGMRGLSVIDISDNQLQGPVPNSTAFRNASVEALEGNKGLCGGVKGMQPCKVFLSHKQNSRAKWFAIVFPVLGALFLSMALIAIFILRKRKSDSGDRQSSNQNPHGLFSILNFEGKLVYDEIVRATNDFDAQYCIGNGGHGSVYRAELPSGQVVAIKKFHSPLPCDQIADQKEFLTEVEALKNIRHRNIVKFYGFCSHARHSFLVYEFLERGSLAAILSSDAAAQELGWSQRMNGIKGVADALSYLHHDCFPPIVHRDISSKNLLLDLEYEAHVADFGIAKFLKPDSSNWTEFAGTYGYIAPELAYTMKITEKCDVYSFGVLVLEVIKGKHPRDFLSSISYSSLSTDIKLDEMLDPRLPAPSRSVQEKLISILEVAFSCLNENPESRPTMKIVSQQLRISAALTES</sequence>
<keyword evidence="2" id="KW-1185">Reference proteome</keyword>
<keyword evidence="1" id="KW-0675">Receptor</keyword>
<keyword evidence="1" id="KW-0418">Kinase</keyword>
<evidence type="ECO:0000313" key="2">
    <source>
        <dbReference type="Proteomes" id="UP000829398"/>
    </source>
</evidence>
<dbReference type="Proteomes" id="UP000829398">
    <property type="component" value="Chromosome 3"/>
</dbReference>
<name>A0ACB8MBA0_CITSI</name>
<keyword evidence="1" id="KW-0808">Transferase</keyword>